<dbReference type="RefSeq" id="WP_323262493.1">
    <property type="nucleotide sequence ID" value="NZ_JAYGIE010000084.1"/>
</dbReference>
<evidence type="ECO:0000313" key="4">
    <source>
        <dbReference type="Proteomes" id="UP001301388"/>
    </source>
</evidence>
<keyword evidence="2" id="KW-0472">Membrane</keyword>
<protein>
    <submittedName>
        <fullName evidence="3">Zinc-ribbon domain-containing protein</fullName>
    </submittedName>
</protein>
<sequence>MAIISCPECGRQVSDKALKCPQCAHPIANPETRDLLLPPKPLQKEPESIAAIMQEWSTQKWLKLLGISVAGTIVFITSSVLLGKGIEASREASRKKELIEEQKQLKEEVSKPTYSVNPSTNSPSTRSPEYLLAGIDKQSKDRQFIRSNQSNIFTTLTFDIDNLAIVDNTIK</sequence>
<feature type="transmembrane region" description="Helical" evidence="2">
    <location>
        <begin position="64"/>
        <end position="86"/>
    </location>
</feature>
<name>A0ABU5TLQ7_9CYAN</name>
<evidence type="ECO:0000256" key="1">
    <source>
        <dbReference type="SAM" id="MobiDB-lite"/>
    </source>
</evidence>
<organism evidence="3 4">
    <name type="scientific">Pseudanabaena galeata UHCC 0370</name>
    <dbReference type="NCBI Taxonomy" id="3110310"/>
    <lineage>
        <taxon>Bacteria</taxon>
        <taxon>Bacillati</taxon>
        <taxon>Cyanobacteriota</taxon>
        <taxon>Cyanophyceae</taxon>
        <taxon>Pseudanabaenales</taxon>
        <taxon>Pseudanabaenaceae</taxon>
        <taxon>Pseudanabaena</taxon>
    </lineage>
</organism>
<comment type="caution">
    <text evidence="3">The sequence shown here is derived from an EMBL/GenBank/DDBJ whole genome shotgun (WGS) entry which is preliminary data.</text>
</comment>
<dbReference type="EMBL" id="JAYGIE010000084">
    <property type="protein sequence ID" value="MEA5479195.1"/>
    <property type="molecule type" value="Genomic_DNA"/>
</dbReference>
<evidence type="ECO:0000256" key="2">
    <source>
        <dbReference type="SAM" id="Phobius"/>
    </source>
</evidence>
<proteinExistence type="predicted"/>
<reference evidence="3 4" key="1">
    <citation type="submission" date="2023-12" db="EMBL/GenBank/DDBJ databases">
        <title>Baltic Sea Cyanobacteria.</title>
        <authorList>
            <person name="Delbaje E."/>
            <person name="Fewer D.P."/>
            <person name="Shishido T.K."/>
        </authorList>
    </citation>
    <scope>NUCLEOTIDE SEQUENCE [LARGE SCALE GENOMIC DNA]</scope>
    <source>
        <strain evidence="3 4">UHCC 0370</strain>
    </source>
</reference>
<dbReference type="Proteomes" id="UP001301388">
    <property type="component" value="Unassembled WGS sequence"/>
</dbReference>
<feature type="region of interest" description="Disordered" evidence="1">
    <location>
        <begin position="109"/>
        <end position="129"/>
    </location>
</feature>
<gene>
    <name evidence="3" type="ORF">VB774_16360</name>
</gene>
<accession>A0ABU5TLQ7</accession>
<feature type="compositionally biased region" description="Low complexity" evidence="1">
    <location>
        <begin position="112"/>
        <end position="128"/>
    </location>
</feature>
<keyword evidence="4" id="KW-1185">Reference proteome</keyword>
<keyword evidence="2" id="KW-0812">Transmembrane</keyword>
<evidence type="ECO:0000313" key="3">
    <source>
        <dbReference type="EMBL" id="MEA5479195.1"/>
    </source>
</evidence>
<keyword evidence="2" id="KW-1133">Transmembrane helix</keyword>